<keyword evidence="4" id="KW-0597">Phosphoprotein</keyword>
<organism evidence="7 8">
    <name type="scientific">Streptacidiphilus jiangxiensis</name>
    <dbReference type="NCBI Taxonomy" id="235985"/>
    <lineage>
        <taxon>Bacteria</taxon>
        <taxon>Bacillati</taxon>
        <taxon>Actinomycetota</taxon>
        <taxon>Actinomycetes</taxon>
        <taxon>Kitasatosporales</taxon>
        <taxon>Streptomycetaceae</taxon>
        <taxon>Streptacidiphilus</taxon>
    </lineage>
</organism>
<evidence type="ECO:0000256" key="4">
    <source>
        <dbReference type="PROSITE-ProRule" id="PRU00169"/>
    </source>
</evidence>
<dbReference type="SUPFAM" id="SSF52172">
    <property type="entry name" value="CheY-like"/>
    <property type="match status" value="1"/>
</dbReference>
<gene>
    <name evidence="7" type="ORF">SAMN05414137_118127</name>
</gene>
<evidence type="ECO:0000256" key="1">
    <source>
        <dbReference type="ARBA" id="ARBA00023015"/>
    </source>
</evidence>
<dbReference type="PRINTS" id="PR00038">
    <property type="entry name" value="HTHLUXR"/>
</dbReference>
<dbReference type="PROSITE" id="PS50043">
    <property type="entry name" value="HTH_LUXR_2"/>
    <property type="match status" value="1"/>
</dbReference>
<dbReference type="AlphaFoldDB" id="A0A1H7VMD9"/>
<keyword evidence="8" id="KW-1185">Reference proteome</keyword>
<accession>A0A1H7VMD9</accession>
<dbReference type="InterPro" id="IPR039420">
    <property type="entry name" value="WalR-like"/>
</dbReference>
<evidence type="ECO:0000256" key="3">
    <source>
        <dbReference type="ARBA" id="ARBA00023163"/>
    </source>
</evidence>
<dbReference type="GO" id="GO:0000160">
    <property type="term" value="P:phosphorelay signal transduction system"/>
    <property type="evidence" value="ECO:0007669"/>
    <property type="project" value="InterPro"/>
</dbReference>
<evidence type="ECO:0000256" key="2">
    <source>
        <dbReference type="ARBA" id="ARBA00023125"/>
    </source>
</evidence>
<protein>
    <submittedName>
        <fullName evidence="7">DNA-binding response regulator, NarL/FixJ family, contains REC and HTH domains</fullName>
    </submittedName>
</protein>
<evidence type="ECO:0000313" key="7">
    <source>
        <dbReference type="EMBL" id="SEM10204.1"/>
    </source>
</evidence>
<dbReference type="RefSeq" id="WP_052438597.1">
    <property type="nucleotide sequence ID" value="NZ_BBPN01000010.1"/>
</dbReference>
<keyword evidence="2 7" id="KW-0238">DNA-binding</keyword>
<dbReference type="SMART" id="SM00421">
    <property type="entry name" value="HTH_LUXR"/>
    <property type="match status" value="1"/>
</dbReference>
<dbReference type="PROSITE" id="PS00622">
    <property type="entry name" value="HTH_LUXR_1"/>
    <property type="match status" value="1"/>
</dbReference>
<dbReference type="CDD" id="cd06170">
    <property type="entry name" value="LuxR_C_like"/>
    <property type="match status" value="1"/>
</dbReference>
<dbReference type="PANTHER" id="PTHR43214:SF24">
    <property type="entry name" value="TRANSCRIPTIONAL REGULATORY PROTEIN NARL-RELATED"/>
    <property type="match status" value="1"/>
</dbReference>
<dbReference type="Gene3D" id="3.40.50.2300">
    <property type="match status" value="1"/>
</dbReference>
<dbReference type="GO" id="GO:0006355">
    <property type="term" value="P:regulation of DNA-templated transcription"/>
    <property type="evidence" value="ECO:0007669"/>
    <property type="project" value="InterPro"/>
</dbReference>
<dbReference type="GO" id="GO:0003677">
    <property type="term" value="F:DNA binding"/>
    <property type="evidence" value="ECO:0007669"/>
    <property type="project" value="UniProtKB-KW"/>
</dbReference>
<dbReference type="PROSITE" id="PS50110">
    <property type="entry name" value="RESPONSE_REGULATORY"/>
    <property type="match status" value="1"/>
</dbReference>
<dbReference type="STRING" id="235985.SAMN05414137_118127"/>
<dbReference type="Pfam" id="PF00196">
    <property type="entry name" value="GerE"/>
    <property type="match status" value="1"/>
</dbReference>
<evidence type="ECO:0000313" key="8">
    <source>
        <dbReference type="Proteomes" id="UP000183015"/>
    </source>
</evidence>
<feature type="domain" description="Response regulatory" evidence="6">
    <location>
        <begin position="10"/>
        <end position="132"/>
    </location>
</feature>
<evidence type="ECO:0000259" key="5">
    <source>
        <dbReference type="PROSITE" id="PS50043"/>
    </source>
</evidence>
<feature type="domain" description="HTH luxR-type" evidence="5">
    <location>
        <begin position="159"/>
        <end position="224"/>
    </location>
</feature>
<feature type="modified residue" description="4-aspartylphosphate" evidence="4">
    <location>
        <position position="61"/>
    </location>
</feature>
<dbReference type="SUPFAM" id="SSF46894">
    <property type="entry name" value="C-terminal effector domain of the bipartite response regulators"/>
    <property type="match status" value="1"/>
</dbReference>
<dbReference type="eggNOG" id="COG2197">
    <property type="taxonomic scope" value="Bacteria"/>
</dbReference>
<name>A0A1H7VMD9_STRJI</name>
<dbReference type="InterPro" id="IPR001789">
    <property type="entry name" value="Sig_transdc_resp-reg_receiver"/>
</dbReference>
<dbReference type="InterPro" id="IPR000792">
    <property type="entry name" value="Tscrpt_reg_LuxR_C"/>
</dbReference>
<proteinExistence type="predicted"/>
<reference evidence="8" key="1">
    <citation type="submission" date="2016-10" db="EMBL/GenBank/DDBJ databases">
        <authorList>
            <person name="Varghese N."/>
        </authorList>
    </citation>
    <scope>NUCLEOTIDE SEQUENCE [LARGE SCALE GENOMIC DNA]</scope>
    <source>
        <strain evidence="8">DSM 45096 / BCRC 16803 / CGMCC 4.1857 / CIP 109030 / JCM 12277 / KCTC 19219 / NBRC 100920 / 33214</strain>
    </source>
</reference>
<dbReference type="InterPro" id="IPR016032">
    <property type="entry name" value="Sig_transdc_resp-reg_C-effctor"/>
</dbReference>
<dbReference type="InterPro" id="IPR011006">
    <property type="entry name" value="CheY-like_superfamily"/>
</dbReference>
<evidence type="ECO:0000259" key="6">
    <source>
        <dbReference type="PROSITE" id="PS50110"/>
    </source>
</evidence>
<sequence>MTERDHIRIGVVILASRPLIRAALRTALAGCPDIGEVAEATTAYQLDHALSARECQTVLIDDADPAWDTLAVVRRVREERVGGGRRDRVGVVILAESTATDDALSYLRAGADALVPNDGALDDVAAAVRAVAQGHAVVPPPLARKLVDLMGVHLPVQPGPDQMSGLTAREHEIFELIATGMSNQEVAQSLVLSEKTVKFHVSNLLRKLGVRNRTQAIVYARDNYLLGAR</sequence>
<dbReference type="Proteomes" id="UP000183015">
    <property type="component" value="Unassembled WGS sequence"/>
</dbReference>
<dbReference type="PANTHER" id="PTHR43214">
    <property type="entry name" value="TWO-COMPONENT RESPONSE REGULATOR"/>
    <property type="match status" value="1"/>
</dbReference>
<keyword evidence="1" id="KW-0805">Transcription regulation</keyword>
<keyword evidence="3" id="KW-0804">Transcription</keyword>
<dbReference type="EMBL" id="FOAZ01000018">
    <property type="protein sequence ID" value="SEM10204.1"/>
    <property type="molecule type" value="Genomic_DNA"/>
</dbReference>